<sequence length="233" mass="25839">MSSIFTSVAEDDHQYHRKSEGKPKLDTSSQHKTKEDKLDLRLLLIDHYDSFTYNLVDLLAQICVHPPIVVAADGELTSSVDLLDGIVLSPGPGRPDQAPLSLDIVRKAPSNLPILGVCLGHQILGHVYGANVTLAPNPIHGQVQAIRRVNGEENDEDPLWKNIPHFINVTRYHSLQVLLDHNKESPLLIPTALAENDNVVMGLRHHLLPHFGVQFHPESIGSSTWGPELLRNF</sequence>
<dbReference type="InterPro" id="IPR029062">
    <property type="entry name" value="Class_I_gatase-like"/>
</dbReference>
<dbReference type="SUPFAM" id="SSF52317">
    <property type="entry name" value="Class I glutamine amidotransferase-like"/>
    <property type="match status" value="1"/>
</dbReference>
<evidence type="ECO:0000256" key="3">
    <source>
        <dbReference type="ARBA" id="ARBA00022822"/>
    </source>
</evidence>
<comment type="pathway">
    <text evidence="1">Amino-acid biosynthesis; L-tryptophan biosynthesis; L-tryptophan from chorismate: step 1/5.</text>
</comment>
<dbReference type="Pfam" id="PF00117">
    <property type="entry name" value="GATase"/>
    <property type="match status" value="1"/>
</dbReference>
<dbReference type="PANTHER" id="PTHR43418:SF4">
    <property type="entry name" value="MULTIFUNCTIONAL TRYPTOPHAN BIOSYNTHESIS PROTEIN"/>
    <property type="match status" value="1"/>
</dbReference>
<dbReference type="EMBL" id="DS999285">
    <property type="protein sequence ID" value="EEC42565.1"/>
    <property type="molecule type" value="Genomic_DNA"/>
</dbReference>
<dbReference type="PRINTS" id="PR00097">
    <property type="entry name" value="ANTSNTHASEII"/>
</dbReference>
<reference evidence="7 8" key="1">
    <citation type="journal article" date="2008" name="Nature">
        <title>The Phaeodactylum genome reveals the evolutionary history of diatom genomes.</title>
        <authorList>
            <person name="Bowler C."/>
            <person name="Allen A.E."/>
            <person name="Badger J.H."/>
            <person name="Grimwood J."/>
            <person name="Jabbari K."/>
            <person name="Kuo A."/>
            <person name="Maheswari U."/>
            <person name="Martens C."/>
            <person name="Maumus F."/>
            <person name="Otillar R.P."/>
            <person name="Rayko E."/>
            <person name="Salamov A."/>
            <person name="Vandepoele K."/>
            <person name="Beszteri B."/>
            <person name="Gruber A."/>
            <person name="Heijde M."/>
            <person name="Katinka M."/>
            <person name="Mock T."/>
            <person name="Valentin K."/>
            <person name="Verret F."/>
            <person name="Berges J.A."/>
            <person name="Brownlee C."/>
            <person name="Cadoret J.P."/>
            <person name="Chiovitti A."/>
            <person name="Choi C.J."/>
            <person name="Coesel S."/>
            <person name="De Martino A."/>
            <person name="Detter J.C."/>
            <person name="Durkin C."/>
            <person name="Falciatore A."/>
            <person name="Fournet J."/>
            <person name="Haruta M."/>
            <person name="Huysman M.J."/>
            <person name="Jenkins B.D."/>
            <person name="Jiroutova K."/>
            <person name="Jorgensen R.E."/>
            <person name="Joubert Y."/>
            <person name="Kaplan A."/>
            <person name="Kroger N."/>
            <person name="Kroth P.G."/>
            <person name="La Roche J."/>
            <person name="Lindquist E."/>
            <person name="Lommer M."/>
            <person name="Martin-Jezequel V."/>
            <person name="Lopez P.J."/>
            <person name="Lucas S."/>
            <person name="Mangogna M."/>
            <person name="McGinnis K."/>
            <person name="Medlin L.K."/>
            <person name="Montsant A."/>
            <person name="Oudot-Le Secq M.P."/>
            <person name="Napoli C."/>
            <person name="Obornik M."/>
            <person name="Parker M.S."/>
            <person name="Petit J.L."/>
            <person name="Porcel B.M."/>
            <person name="Poulsen N."/>
            <person name="Robison M."/>
            <person name="Rychlewski L."/>
            <person name="Rynearson T.A."/>
            <person name="Schmutz J."/>
            <person name="Shapiro H."/>
            <person name="Siaut M."/>
            <person name="Stanley M."/>
            <person name="Sussman M.R."/>
            <person name="Taylor A.R."/>
            <person name="Vardi A."/>
            <person name="von Dassow P."/>
            <person name="Vyverman W."/>
            <person name="Willis A."/>
            <person name="Wyrwicz L.S."/>
            <person name="Rokhsar D.S."/>
            <person name="Weissenbach J."/>
            <person name="Armbrust E.V."/>
            <person name="Green B.R."/>
            <person name="Van de Peer Y."/>
            <person name="Grigoriev I.V."/>
        </authorList>
    </citation>
    <scope>NUCLEOTIDE SEQUENCE [LARGE SCALE GENOMIC DNA]</scope>
    <source>
        <strain evidence="7 8">CCAP 1055/1</strain>
    </source>
</reference>
<evidence type="ECO:0000313" key="8">
    <source>
        <dbReference type="Proteomes" id="UP000000759"/>
    </source>
</evidence>
<dbReference type="EC" id="4.1.3.27" evidence="2"/>
<evidence type="ECO:0000256" key="4">
    <source>
        <dbReference type="ARBA" id="ARBA00022962"/>
    </source>
</evidence>
<feature type="region of interest" description="Disordered" evidence="5">
    <location>
        <begin position="1"/>
        <end position="31"/>
    </location>
</feature>
<accession>B7S4F7</accession>
<dbReference type="PaxDb" id="2850-Phatrdraft595"/>
<feature type="non-terminal residue" evidence="7">
    <location>
        <position position="233"/>
    </location>
</feature>
<dbReference type="InterPro" id="IPR050472">
    <property type="entry name" value="Anth_synth/Amidotransfase"/>
</dbReference>
<reference evidence="8" key="2">
    <citation type="submission" date="2008-08" db="EMBL/GenBank/DDBJ databases">
        <authorList>
            <consortium name="Diatom Consortium"/>
            <person name="Grigoriev I."/>
            <person name="Grimwood J."/>
            <person name="Kuo A."/>
            <person name="Otillar R.P."/>
            <person name="Salamov A."/>
            <person name="Detter J.C."/>
            <person name="Lindquist E."/>
            <person name="Shapiro H."/>
            <person name="Lucas S."/>
            <person name="Glavina del Rio T."/>
            <person name="Pitluck S."/>
            <person name="Rokhsar D."/>
            <person name="Bowler C."/>
        </authorList>
    </citation>
    <scope>GENOME REANNOTATION</scope>
    <source>
        <strain evidence="8">CCAP 1055/1</strain>
    </source>
</reference>
<dbReference type="CDD" id="cd01743">
    <property type="entry name" value="GATase1_Anthranilate_Synthase"/>
    <property type="match status" value="1"/>
</dbReference>
<dbReference type="Proteomes" id="UP000000759">
    <property type="component" value="Unassembled WGS sequence"/>
</dbReference>
<dbReference type="PRINTS" id="PR00099">
    <property type="entry name" value="CPSGATASE"/>
</dbReference>
<dbReference type="InterPro" id="IPR017926">
    <property type="entry name" value="GATASE"/>
</dbReference>
<dbReference type="PRINTS" id="PR00096">
    <property type="entry name" value="GATASE"/>
</dbReference>
<keyword evidence="4" id="KW-0315">Glutamine amidotransferase</keyword>
<dbReference type="InParanoid" id="B7S4F7"/>
<dbReference type="GeneID" id="7204796"/>
<dbReference type="GO" id="GO:0005829">
    <property type="term" value="C:cytosol"/>
    <property type="evidence" value="ECO:0007669"/>
    <property type="project" value="TreeGrafter"/>
</dbReference>
<dbReference type="AlphaFoldDB" id="B7S4F7"/>
<dbReference type="NCBIfam" id="TIGR00566">
    <property type="entry name" value="trpG_papA"/>
    <property type="match status" value="1"/>
</dbReference>
<protein>
    <recommendedName>
        <fullName evidence="2">anthranilate synthase</fullName>
        <ecNumber evidence="2">4.1.3.27</ecNumber>
    </recommendedName>
</protein>
<keyword evidence="3" id="KW-0057">Aromatic amino acid biosynthesis</keyword>
<dbReference type="GO" id="GO:0000162">
    <property type="term" value="P:L-tryptophan biosynthetic process"/>
    <property type="evidence" value="ECO:0007669"/>
    <property type="project" value="UniProtKB-KW"/>
</dbReference>
<dbReference type="InterPro" id="IPR006221">
    <property type="entry name" value="TrpG/PapA_dom"/>
</dbReference>
<evidence type="ECO:0000256" key="1">
    <source>
        <dbReference type="ARBA" id="ARBA00004873"/>
    </source>
</evidence>
<dbReference type="RefSeq" id="XP_002176442.1">
    <property type="nucleotide sequence ID" value="XM_002176406.1"/>
</dbReference>
<organism evidence="7 8">
    <name type="scientific">Phaeodactylum tricornutum (strain CCAP 1055/1)</name>
    <dbReference type="NCBI Taxonomy" id="556484"/>
    <lineage>
        <taxon>Eukaryota</taxon>
        <taxon>Sar</taxon>
        <taxon>Stramenopiles</taxon>
        <taxon>Ochrophyta</taxon>
        <taxon>Bacillariophyta</taxon>
        <taxon>Bacillariophyceae</taxon>
        <taxon>Bacillariophycidae</taxon>
        <taxon>Naviculales</taxon>
        <taxon>Phaeodactylaceae</taxon>
        <taxon>Phaeodactylum</taxon>
    </lineage>
</organism>
<evidence type="ECO:0000313" key="7">
    <source>
        <dbReference type="EMBL" id="EEC42565.1"/>
    </source>
</evidence>
<dbReference type="STRING" id="556484.B7S4F7"/>
<dbReference type="PROSITE" id="PS51273">
    <property type="entry name" value="GATASE_TYPE_1"/>
    <property type="match status" value="1"/>
</dbReference>
<keyword evidence="3" id="KW-0822">Tryptophan biosynthesis</keyword>
<dbReference type="GO" id="GO:0004049">
    <property type="term" value="F:anthranilate synthase activity"/>
    <property type="evidence" value="ECO:0007669"/>
    <property type="project" value="UniProtKB-EC"/>
</dbReference>
<feature type="domain" description="Glutamine amidotransferase" evidence="6">
    <location>
        <begin position="43"/>
        <end position="233"/>
    </location>
</feature>
<dbReference type="OrthoDB" id="64220at2759"/>
<dbReference type="KEGG" id="pti:PHATRDRAFT_bd595"/>
<name>B7S4F7_PHATC</name>
<dbReference type="eggNOG" id="KOG1224">
    <property type="taxonomic scope" value="Eukaryota"/>
</dbReference>
<evidence type="ECO:0000256" key="2">
    <source>
        <dbReference type="ARBA" id="ARBA00012266"/>
    </source>
</evidence>
<dbReference type="PANTHER" id="PTHR43418">
    <property type="entry name" value="MULTIFUNCTIONAL TRYPTOPHAN BIOSYNTHESIS PROTEIN-RELATED"/>
    <property type="match status" value="1"/>
</dbReference>
<evidence type="ECO:0000259" key="6">
    <source>
        <dbReference type="Pfam" id="PF00117"/>
    </source>
</evidence>
<feature type="compositionally biased region" description="Basic and acidic residues" evidence="5">
    <location>
        <begin position="10"/>
        <end position="25"/>
    </location>
</feature>
<evidence type="ECO:0000256" key="5">
    <source>
        <dbReference type="SAM" id="MobiDB-lite"/>
    </source>
</evidence>
<keyword evidence="3" id="KW-0028">Amino-acid biosynthesis</keyword>
<proteinExistence type="predicted"/>
<dbReference type="Gene3D" id="3.40.50.880">
    <property type="match status" value="1"/>
</dbReference>
<gene>
    <name evidence="7" type="ORF">PHATRDRAFT_bd595</name>
</gene>
<keyword evidence="8" id="KW-1185">Reference proteome</keyword>